<feature type="transmembrane region" description="Helical" evidence="1">
    <location>
        <begin position="302"/>
        <end position="324"/>
    </location>
</feature>
<dbReference type="EMBL" id="JACOPK010000007">
    <property type="protein sequence ID" value="MBC5696032.1"/>
    <property type="molecule type" value="Genomic_DNA"/>
</dbReference>
<keyword evidence="1" id="KW-0472">Membrane</keyword>
<evidence type="ECO:0000256" key="1">
    <source>
        <dbReference type="SAM" id="Phobius"/>
    </source>
</evidence>
<reference evidence="3 4" key="1">
    <citation type="submission" date="2020-08" db="EMBL/GenBank/DDBJ databases">
        <title>Genome public.</title>
        <authorList>
            <person name="Liu C."/>
            <person name="Sun Q."/>
        </authorList>
    </citation>
    <scope>NUCLEOTIDE SEQUENCE [LARGE SCALE GENOMIC DNA]</scope>
    <source>
        <strain evidence="3 4">M2</strain>
    </source>
</reference>
<dbReference type="InterPro" id="IPR050860">
    <property type="entry name" value="FeoB_GTPase"/>
</dbReference>
<dbReference type="PRINTS" id="PR00326">
    <property type="entry name" value="GTP1OBG"/>
</dbReference>
<dbReference type="InterPro" id="IPR006073">
    <property type="entry name" value="GTP-bd"/>
</dbReference>
<sequence>MKDAGSAVALMGNPNVGKSTVFNALTGGRQHTGNWSGKTVSLAEGRITGEDITLIDLPGTYSLHARSQEEALAREFLTCGGAQAVILVADAACLQRSLVLVLQVLEVQPHAVLCLNLMDEARKKHIRIDTAVLSRELGIPVVPCAARSKKGLNELKNTLRSVLSGTLPPCSEPPIRYPADIRCGLYAEPHKGQTRDELDDILTAAAVLRAEEITMTCVTAPDDPHARDRAIDRAVLSRRFGIPLMLLLLALVFWLTLSGANTVSAMLSGFLLGLEAPLRRVLTALSLPPGAVSLLTDGVWRVLATVVSVMLPPMAIFFPLFTLLEDAGYLPRIALQLDHAFCRAGACGKQSLSMCLRTLRAQKNRTG</sequence>
<dbReference type="InterPro" id="IPR027417">
    <property type="entry name" value="P-loop_NTPase"/>
</dbReference>
<keyword evidence="1" id="KW-0812">Transmembrane</keyword>
<dbReference type="PANTHER" id="PTHR43185">
    <property type="entry name" value="FERROUS IRON TRANSPORT PROTEIN B"/>
    <property type="match status" value="1"/>
</dbReference>
<dbReference type="Pfam" id="PF02421">
    <property type="entry name" value="FeoB_N"/>
    <property type="match status" value="1"/>
</dbReference>
<keyword evidence="1" id="KW-1133">Transmembrane helix</keyword>
<dbReference type="Proteomes" id="UP000641741">
    <property type="component" value="Unassembled WGS sequence"/>
</dbReference>
<dbReference type="CDD" id="cd01879">
    <property type="entry name" value="FeoB"/>
    <property type="match status" value="1"/>
</dbReference>
<name>A0ABR7GP03_9FIRM</name>
<evidence type="ECO:0000313" key="3">
    <source>
        <dbReference type="EMBL" id="MBC5696032.1"/>
    </source>
</evidence>
<keyword evidence="4" id="KW-1185">Reference proteome</keyword>
<feature type="domain" description="FeoB-type G" evidence="2">
    <location>
        <begin position="5"/>
        <end position="165"/>
    </location>
</feature>
<evidence type="ECO:0000259" key="2">
    <source>
        <dbReference type="PROSITE" id="PS51711"/>
    </source>
</evidence>
<organism evidence="3 4">
    <name type="scientific">Agathobaculum hominis</name>
    <dbReference type="NCBI Taxonomy" id="2763014"/>
    <lineage>
        <taxon>Bacteria</taxon>
        <taxon>Bacillati</taxon>
        <taxon>Bacillota</taxon>
        <taxon>Clostridia</taxon>
        <taxon>Eubacteriales</taxon>
        <taxon>Butyricicoccaceae</taxon>
        <taxon>Agathobaculum</taxon>
    </lineage>
</organism>
<protein>
    <submittedName>
        <fullName evidence="3">Ferrous iron transporter B</fullName>
    </submittedName>
</protein>
<proteinExistence type="predicted"/>
<dbReference type="InterPro" id="IPR030389">
    <property type="entry name" value="G_FEOB_dom"/>
</dbReference>
<accession>A0ABR7GP03</accession>
<feature type="transmembrane region" description="Helical" evidence="1">
    <location>
        <begin position="246"/>
        <end position="272"/>
    </location>
</feature>
<evidence type="ECO:0000313" key="4">
    <source>
        <dbReference type="Proteomes" id="UP000641741"/>
    </source>
</evidence>
<dbReference type="RefSeq" id="WP_186970205.1">
    <property type="nucleotide sequence ID" value="NZ_JACOPK010000007.1"/>
</dbReference>
<comment type="caution">
    <text evidence="3">The sequence shown here is derived from an EMBL/GenBank/DDBJ whole genome shotgun (WGS) entry which is preliminary data.</text>
</comment>
<gene>
    <name evidence="3" type="ORF">H8S02_08750</name>
</gene>
<dbReference type="PANTHER" id="PTHR43185:SF1">
    <property type="entry name" value="FE(2+) TRANSPORTER FEOB"/>
    <property type="match status" value="1"/>
</dbReference>
<dbReference type="SUPFAM" id="SSF52540">
    <property type="entry name" value="P-loop containing nucleoside triphosphate hydrolases"/>
    <property type="match status" value="1"/>
</dbReference>
<dbReference type="PROSITE" id="PS51711">
    <property type="entry name" value="G_FEOB"/>
    <property type="match status" value="1"/>
</dbReference>
<dbReference type="Gene3D" id="3.40.50.300">
    <property type="entry name" value="P-loop containing nucleotide triphosphate hydrolases"/>
    <property type="match status" value="1"/>
</dbReference>